<dbReference type="InterPro" id="IPR011639">
    <property type="entry name" value="MethylTrfase_TaqI-like_dom"/>
</dbReference>
<feature type="domain" description="Type II methyltransferase M.TaqI-like" evidence="1">
    <location>
        <begin position="1"/>
        <end position="90"/>
    </location>
</feature>
<comment type="caution">
    <text evidence="2">The sequence shown here is derived from an EMBL/GenBank/DDBJ whole genome shotgun (WGS) entry which is preliminary data.</text>
</comment>
<dbReference type="AlphaFoldDB" id="A0A2N6SKV7"/>
<evidence type="ECO:0000313" key="2">
    <source>
        <dbReference type="EMBL" id="PMC56319.1"/>
    </source>
</evidence>
<evidence type="ECO:0000313" key="3">
    <source>
        <dbReference type="Proteomes" id="UP000235682"/>
    </source>
</evidence>
<dbReference type="SUPFAM" id="SSF53335">
    <property type="entry name" value="S-adenosyl-L-methionine-dependent methyltransferases"/>
    <property type="match status" value="1"/>
</dbReference>
<sequence>MKFDVVVGNPPYQENDNGIREGGAANASARPLYHHFFNMAKTVANEKVNLVFPARWLSGAGRGLGKFMKEMLEDKHIRSMTVYKKSSTVFPNTEIKGGVLYLTHDKNYQGKAQVQVEDTTGEVSRYESYLNSAGSGVFIPFGELVTIYEKVSAKEDLANNSIQTITSSSRPFGLRTDFFRNQKKYNLPPIAEERESETDIEIIGLERGKRVFRYIPEEYPIPYGLEYVDCWKVLTPYAYGSGNFGERPPQLLVGSPKQIVTETFLVMGLFETDFEAEALKKYFQTKFFRALIGILKTTQHSTTTYGLIPLQDFTPNSDVDWTKEVSEIDHQLYRKYELSEEEVDFIERKVKEVD</sequence>
<dbReference type="Pfam" id="PF07669">
    <property type="entry name" value="Eco57I"/>
    <property type="match status" value="1"/>
</dbReference>
<dbReference type="RefSeq" id="WP_102233407.1">
    <property type="nucleotide sequence ID" value="NZ_PNHE01000066.1"/>
</dbReference>
<evidence type="ECO:0000259" key="1">
    <source>
        <dbReference type="Pfam" id="PF07669"/>
    </source>
</evidence>
<dbReference type="GO" id="GO:0003676">
    <property type="term" value="F:nucleic acid binding"/>
    <property type="evidence" value="ECO:0007669"/>
    <property type="project" value="InterPro"/>
</dbReference>
<dbReference type="InterPro" id="IPR029063">
    <property type="entry name" value="SAM-dependent_MTases_sf"/>
</dbReference>
<proteinExistence type="predicted"/>
<gene>
    <name evidence="2" type="ORF">CJ205_08415</name>
</gene>
<dbReference type="EMBL" id="PNHE01000066">
    <property type="protein sequence ID" value="PMC56319.1"/>
    <property type="molecule type" value="Genomic_DNA"/>
</dbReference>
<dbReference type="Proteomes" id="UP000235682">
    <property type="component" value="Unassembled WGS sequence"/>
</dbReference>
<dbReference type="GO" id="GO:0032259">
    <property type="term" value="P:methylation"/>
    <property type="evidence" value="ECO:0007669"/>
    <property type="project" value="InterPro"/>
</dbReference>
<dbReference type="GO" id="GO:0006304">
    <property type="term" value="P:DNA modification"/>
    <property type="evidence" value="ECO:0007669"/>
    <property type="project" value="InterPro"/>
</dbReference>
<organism evidence="2 3">
    <name type="scientific">Dolosicoccus paucivorans</name>
    <dbReference type="NCBI Taxonomy" id="84521"/>
    <lineage>
        <taxon>Bacteria</taxon>
        <taxon>Bacillati</taxon>
        <taxon>Bacillota</taxon>
        <taxon>Bacilli</taxon>
        <taxon>Lactobacillales</taxon>
        <taxon>Aerococcaceae</taxon>
        <taxon>Dolosicoccus</taxon>
    </lineage>
</organism>
<dbReference type="PROSITE" id="PS00092">
    <property type="entry name" value="N6_MTASE"/>
    <property type="match status" value="1"/>
</dbReference>
<keyword evidence="3" id="KW-1185">Reference proteome</keyword>
<accession>A0A2N6SKV7</accession>
<dbReference type="GO" id="GO:0009007">
    <property type="term" value="F:site-specific DNA-methyltransferase (adenine-specific) activity"/>
    <property type="evidence" value="ECO:0007669"/>
    <property type="project" value="UniProtKB-EC"/>
</dbReference>
<protein>
    <recommendedName>
        <fullName evidence="1">Type II methyltransferase M.TaqI-like domain-containing protein</fullName>
    </recommendedName>
</protein>
<reference evidence="2 3" key="1">
    <citation type="submission" date="2017-09" db="EMBL/GenBank/DDBJ databases">
        <title>Bacterial strain isolated from the female urinary microbiota.</title>
        <authorList>
            <person name="Thomas-White K."/>
            <person name="Kumar N."/>
            <person name="Forster S."/>
            <person name="Putonti C."/>
            <person name="Lawley T."/>
            <person name="Wolfe A.J."/>
        </authorList>
    </citation>
    <scope>NUCLEOTIDE SEQUENCE [LARGE SCALE GENOMIC DNA]</scope>
    <source>
        <strain evidence="2 3">UMB0852</strain>
    </source>
</reference>
<name>A0A2N6SKV7_9LACT</name>
<dbReference type="Gene3D" id="3.40.50.150">
    <property type="entry name" value="Vaccinia Virus protein VP39"/>
    <property type="match status" value="1"/>
</dbReference>
<dbReference type="InterPro" id="IPR002052">
    <property type="entry name" value="DNA_methylase_N6_adenine_CS"/>
</dbReference>